<dbReference type="Gene3D" id="1.10.238.10">
    <property type="entry name" value="EF-hand"/>
    <property type="match status" value="1"/>
</dbReference>
<evidence type="ECO:0000256" key="1">
    <source>
        <dbReference type="ARBA" id="ARBA00010994"/>
    </source>
</evidence>
<dbReference type="PANTHER" id="PTHR12932:SF9">
    <property type="entry name" value="TUBULIN POLYMERIZATION-PROMOTING PROTEIN HOMOLOG"/>
    <property type="match status" value="1"/>
</dbReference>
<dbReference type="AlphaFoldDB" id="A0AA38J0J3"/>
<protein>
    <recommendedName>
        <fullName evidence="4">TPPP family protein</fullName>
    </recommendedName>
</protein>
<dbReference type="GO" id="GO:0005874">
    <property type="term" value="C:microtubule"/>
    <property type="evidence" value="ECO:0007669"/>
    <property type="project" value="TreeGrafter"/>
</dbReference>
<reference evidence="2" key="1">
    <citation type="journal article" date="2023" name="G3 (Bethesda)">
        <title>Whole genome assemblies of Zophobas morio and Tenebrio molitor.</title>
        <authorList>
            <person name="Kaur S."/>
            <person name="Stinson S.A."/>
            <person name="diCenzo G.C."/>
        </authorList>
    </citation>
    <scope>NUCLEOTIDE SEQUENCE</scope>
    <source>
        <strain evidence="2">QUZm001</strain>
    </source>
</reference>
<organism evidence="2 3">
    <name type="scientific">Zophobas morio</name>
    <dbReference type="NCBI Taxonomy" id="2755281"/>
    <lineage>
        <taxon>Eukaryota</taxon>
        <taxon>Metazoa</taxon>
        <taxon>Ecdysozoa</taxon>
        <taxon>Arthropoda</taxon>
        <taxon>Hexapoda</taxon>
        <taxon>Insecta</taxon>
        <taxon>Pterygota</taxon>
        <taxon>Neoptera</taxon>
        <taxon>Endopterygota</taxon>
        <taxon>Coleoptera</taxon>
        <taxon>Polyphaga</taxon>
        <taxon>Cucujiformia</taxon>
        <taxon>Tenebrionidae</taxon>
        <taxon>Zophobas</taxon>
    </lineage>
</organism>
<comment type="caution">
    <text evidence="2">The sequence shown here is derived from an EMBL/GenBank/DDBJ whole genome shotgun (WGS) entry which is preliminary data.</text>
</comment>
<accession>A0AA38J0J3</accession>
<dbReference type="GO" id="GO:0001578">
    <property type="term" value="P:microtubule bundle formation"/>
    <property type="evidence" value="ECO:0007669"/>
    <property type="project" value="TreeGrafter"/>
</dbReference>
<comment type="similarity">
    <text evidence="1">Belongs to the TPPP family.</text>
</comment>
<sequence length="182" mass="20084">MAEGGMSLEQQFVNFSKFGDTKSDGRTITLTQIDKWLKQAQVIGKKITTTDTGICFNKFKYIVELKREDVIINRMFLLRSKTIDCPTFIKFIEDLAQQKSIPPPEIKDKLASCGLPGTTKATQSVSVGAVDRLTDTSKYTGAHKERFDAEGKGKGISGRADVADNSGYVGGYKGQNTYDKTH</sequence>
<dbReference type="GO" id="GO:0032273">
    <property type="term" value="P:positive regulation of protein polymerization"/>
    <property type="evidence" value="ECO:0007669"/>
    <property type="project" value="TreeGrafter"/>
</dbReference>
<dbReference type="PANTHER" id="PTHR12932">
    <property type="entry name" value="P25 ALPHA-RELATED"/>
    <property type="match status" value="1"/>
</dbReference>
<dbReference type="InterPro" id="IPR011992">
    <property type="entry name" value="EF-hand-dom_pair"/>
</dbReference>
<dbReference type="InterPro" id="IPR008907">
    <property type="entry name" value="TPP/p25"/>
</dbReference>
<evidence type="ECO:0000313" key="3">
    <source>
        <dbReference type="Proteomes" id="UP001168821"/>
    </source>
</evidence>
<evidence type="ECO:0008006" key="4">
    <source>
        <dbReference type="Google" id="ProtNLM"/>
    </source>
</evidence>
<dbReference type="Pfam" id="PF05517">
    <property type="entry name" value="p25-alpha"/>
    <property type="match status" value="1"/>
</dbReference>
<dbReference type="Proteomes" id="UP001168821">
    <property type="component" value="Unassembled WGS sequence"/>
</dbReference>
<proteinExistence type="inferred from homology"/>
<dbReference type="GO" id="GO:0015631">
    <property type="term" value="F:tubulin binding"/>
    <property type="evidence" value="ECO:0007669"/>
    <property type="project" value="InterPro"/>
</dbReference>
<dbReference type="GO" id="GO:0046785">
    <property type="term" value="P:microtubule polymerization"/>
    <property type="evidence" value="ECO:0007669"/>
    <property type="project" value="InterPro"/>
</dbReference>
<dbReference type="SUPFAM" id="SSF47473">
    <property type="entry name" value="EF-hand"/>
    <property type="match status" value="1"/>
</dbReference>
<dbReference type="EMBL" id="JALNTZ010000002">
    <property type="protein sequence ID" value="KAJ3662369.1"/>
    <property type="molecule type" value="Genomic_DNA"/>
</dbReference>
<gene>
    <name evidence="2" type="ORF">Zmor_006723</name>
</gene>
<evidence type="ECO:0000313" key="2">
    <source>
        <dbReference type="EMBL" id="KAJ3662369.1"/>
    </source>
</evidence>
<keyword evidence="3" id="KW-1185">Reference proteome</keyword>
<name>A0AA38J0J3_9CUCU</name>